<dbReference type="Proteomes" id="UP001055811">
    <property type="component" value="Linkage Group LG05"/>
</dbReference>
<name>A0ACB9CYW8_CICIN</name>
<reference evidence="2" key="1">
    <citation type="journal article" date="2022" name="Mol. Ecol. Resour.">
        <title>The genomes of chicory, endive, great burdock and yacon provide insights into Asteraceae palaeo-polyploidization history and plant inulin production.</title>
        <authorList>
            <person name="Fan W."/>
            <person name="Wang S."/>
            <person name="Wang H."/>
            <person name="Wang A."/>
            <person name="Jiang F."/>
            <person name="Liu H."/>
            <person name="Zhao H."/>
            <person name="Xu D."/>
            <person name="Zhang Y."/>
        </authorList>
    </citation>
    <scope>NUCLEOTIDE SEQUENCE [LARGE SCALE GENOMIC DNA]</scope>
    <source>
        <strain evidence="2">cv. Punajuju</strain>
    </source>
</reference>
<accession>A0ACB9CYW8</accession>
<evidence type="ECO:0000313" key="2">
    <source>
        <dbReference type="Proteomes" id="UP001055811"/>
    </source>
</evidence>
<protein>
    <submittedName>
        <fullName evidence="1">Uncharacterized protein</fullName>
    </submittedName>
</protein>
<evidence type="ECO:0000313" key="1">
    <source>
        <dbReference type="EMBL" id="KAI3739504.1"/>
    </source>
</evidence>
<sequence length="156" mass="16686">MPPKDETGVFTGVGVKLVNNGATVGWGGWKKEVGEGLNIGGPVEGWNGFLVATVLLVMFLLVLGPMVALSVWGFWVVIVAGLSFSRHYRRLEWWFLVACHNTDGANDAISAPCPAAYHFTGNSDRLERDLRSQSQGNGNVSRSPGGGPGKTLRCLS</sequence>
<organism evidence="1 2">
    <name type="scientific">Cichorium intybus</name>
    <name type="common">Chicory</name>
    <dbReference type="NCBI Taxonomy" id="13427"/>
    <lineage>
        <taxon>Eukaryota</taxon>
        <taxon>Viridiplantae</taxon>
        <taxon>Streptophyta</taxon>
        <taxon>Embryophyta</taxon>
        <taxon>Tracheophyta</taxon>
        <taxon>Spermatophyta</taxon>
        <taxon>Magnoliopsida</taxon>
        <taxon>eudicotyledons</taxon>
        <taxon>Gunneridae</taxon>
        <taxon>Pentapetalae</taxon>
        <taxon>asterids</taxon>
        <taxon>campanulids</taxon>
        <taxon>Asterales</taxon>
        <taxon>Asteraceae</taxon>
        <taxon>Cichorioideae</taxon>
        <taxon>Cichorieae</taxon>
        <taxon>Cichoriinae</taxon>
        <taxon>Cichorium</taxon>
    </lineage>
</organism>
<keyword evidence="2" id="KW-1185">Reference proteome</keyword>
<reference evidence="1 2" key="2">
    <citation type="journal article" date="2022" name="Mol. Ecol. Resour.">
        <title>The genomes of chicory, endive, great burdock and yacon provide insights into Asteraceae paleo-polyploidization history and plant inulin production.</title>
        <authorList>
            <person name="Fan W."/>
            <person name="Wang S."/>
            <person name="Wang H."/>
            <person name="Wang A."/>
            <person name="Jiang F."/>
            <person name="Liu H."/>
            <person name="Zhao H."/>
            <person name="Xu D."/>
            <person name="Zhang Y."/>
        </authorList>
    </citation>
    <scope>NUCLEOTIDE SEQUENCE [LARGE SCALE GENOMIC DNA]</scope>
    <source>
        <strain evidence="2">cv. Punajuju</strain>
        <tissue evidence="1">Leaves</tissue>
    </source>
</reference>
<proteinExistence type="predicted"/>
<comment type="caution">
    <text evidence="1">The sequence shown here is derived from an EMBL/GenBank/DDBJ whole genome shotgun (WGS) entry which is preliminary data.</text>
</comment>
<gene>
    <name evidence="1" type="ORF">L2E82_29911</name>
</gene>
<dbReference type="EMBL" id="CM042013">
    <property type="protein sequence ID" value="KAI3739504.1"/>
    <property type="molecule type" value="Genomic_DNA"/>
</dbReference>